<organism evidence="2 3">
    <name type="scientific">Mycolicibacter arupensis</name>
    <dbReference type="NCBI Taxonomy" id="342002"/>
    <lineage>
        <taxon>Bacteria</taxon>
        <taxon>Bacillati</taxon>
        <taxon>Actinomycetota</taxon>
        <taxon>Actinomycetes</taxon>
        <taxon>Mycobacteriales</taxon>
        <taxon>Mycobacteriaceae</taxon>
        <taxon>Mycolicibacter</taxon>
    </lineage>
</organism>
<dbReference type="EMBL" id="SSGD01000158">
    <property type="protein sequence ID" value="TXI50255.1"/>
    <property type="molecule type" value="Genomic_DNA"/>
</dbReference>
<dbReference type="AlphaFoldDB" id="A0A5C7XLH0"/>
<dbReference type="Proteomes" id="UP000321797">
    <property type="component" value="Unassembled WGS sequence"/>
</dbReference>
<protein>
    <submittedName>
        <fullName evidence="2">Uncharacterized protein</fullName>
    </submittedName>
</protein>
<name>A0A5C7XLH0_9MYCO</name>
<comment type="caution">
    <text evidence="2">The sequence shown here is derived from an EMBL/GenBank/DDBJ whole genome shotgun (WGS) entry which is preliminary data.</text>
</comment>
<evidence type="ECO:0000313" key="2">
    <source>
        <dbReference type="EMBL" id="TXI50255.1"/>
    </source>
</evidence>
<proteinExistence type="predicted"/>
<reference evidence="2 3" key="1">
    <citation type="submission" date="2018-09" db="EMBL/GenBank/DDBJ databases">
        <title>Metagenome Assembled Genomes from an Advanced Water Purification Facility.</title>
        <authorList>
            <person name="Stamps B.W."/>
            <person name="Spear J.R."/>
        </authorList>
    </citation>
    <scope>NUCLEOTIDE SEQUENCE [LARGE SCALE GENOMIC DNA]</scope>
    <source>
        <strain evidence="2">Bin_29_2</strain>
    </source>
</reference>
<feature type="region of interest" description="Disordered" evidence="1">
    <location>
        <begin position="127"/>
        <end position="208"/>
    </location>
</feature>
<sequence>MDDLRARYPREAGKIVSFIRMGEMRELIRGVRYDDSDLEGFVKSSQLKMTSLEYAYERPRIRALLGLEFDDQGLLKSRRLTSGQHRGLMYLLGRFKDGTLNTRSPELKERDAQHAALVEQLRRIVDGDTSGDSSDAADGEQPDHQNSDDGSEPDGDGGRPSGGAGDGGGGGAPSGDGGPGGDDASPTGVGSRGPNRGDTRSRLDFTGFDYQGSSAGLRRRLEELRKLNVLNFPNAAMDLTRTVLECAIKVYFSGKGTTFPAGKGISYCVDELAKDFRSDQRMTALINVIKRKGSMTANQYAGTSFALNASNHEPEAFASTKDVHEAWERIKPILVEIAK</sequence>
<accession>A0A5C7XLH0</accession>
<evidence type="ECO:0000313" key="3">
    <source>
        <dbReference type="Proteomes" id="UP000321797"/>
    </source>
</evidence>
<feature type="compositionally biased region" description="Gly residues" evidence="1">
    <location>
        <begin position="158"/>
        <end position="181"/>
    </location>
</feature>
<gene>
    <name evidence="2" type="ORF">E6Q54_21640</name>
</gene>
<evidence type="ECO:0000256" key="1">
    <source>
        <dbReference type="SAM" id="MobiDB-lite"/>
    </source>
</evidence>